<dbReference type="OrthoDB" id="7052377at2"/>
<accession>A0A3E0TTP8</accession>
<dbReference type="InterPro" id="IPR018247">
    <property type="entry name" value="EF_Hand_1_Ca_BS"/>
</dbReference>
<dbReference type="AlphaFoldDB" id="A0A3E0TTP8"/>
<feature type="signal peptide" evidence="1">
    <location>
        <begin position="1"/>
        <end position="19"/>
    </location>
</feature>
<name>A0A3E0TTP8_9GAMM</name>
<proteinExistence type="predicted"/>
<sequence length="979" mass="106609">MIKLSKSLVAVALSSYLSACGSSSDDDASAVVEPANQAPIISLEAVTGQEKQPIEVSANVSDDGTIASYQWSQVSGSEVALSGADSTTISFTAPAVDSPQDLIFALTATDDQGLSSRAEVTVAITQHLISLTIDGIATDSPIANADINVQVGEQTFSTNADAVGQYSIELQVDDDLTKGMVQINAQGKEAQAVAHLSSIVGTFEALSVQAGDDNILQSTENFAVNVTNLSTAKVALMSKANGGQAILTNGKIAELASSLDANRLLEVATAIKVVIDKAANNPDLALPEGIDNTLALLASDSALSDYITQVKDSAEFAEAAEEMLADSNITNANINEAVKAYYISACNSCSGEYFEMSATDNTGKFYDPEGSHTVTFNHANNQLLLDFSAADRTQISFPVEVVNGVSQQVEAHRKTDNISYTVVSSDNYGVIFTKRVSGITTYPNGEFDDIPFEYEDQVSATPADRIQAINLTSEGGVFSLPLPSIPFEDREKGYIYADNFTLNDDGTGHAENIDMDLTWQLGVRAGSAHGQTELNITLADNRQLWYSQLNQGQSVQSFGVLVETESESEPQSYGTAGIGKLLDDNSKFDLAKVPGIYALNFGNDGIDQFWWELWPTGEAYTFSTRDRNEDGQLSADEVGVQYGEWRINEQGRLSITRYLFADNRTEPGCFSLSHGCYFFHNRDWQLLAQDEQLIYITNTHHFDRDADGEFEYISFDNRKVRKADERPVLVQLPESSYYPAMPPMALTGLLAVDNYLNKPLYAVDSDYYDGQTEYVTQLTFKSDNSYQWIYDEENTEIGEYQVFADQSIAMVNTSVSVRDHSQFGFLLADDEVTLAARQDETEVIFSEQTAAQTYADNIGARLPAAPFSSLFGKQLVLIDYEDGAIEPTYFSMVDDTSIVFYSDSSFDQVALTTAIVTNQDGSISLDGNKLFIALASSAFGVIATDEGDGRRVHLTYFMDDVDAAKRLVSNLNQLGIYHQ</sequence>
<dbReference type="InterPro" id="IPR013783">
    <property type="entry name" value="Ig-like_fold"/>
</dbReference>
<dbReference type="Pfam" id="PF22352">
    <property type="entry name" value="K319L-like_PKD"/>
    <property type="match status" value="1"/>
</dbReference>
<dbReference type="Gene3D" id="2.60.40.10">
    <property type="entry name" value="Immunoglobulins"/>
    <property type="match status" value="1"/>
</dbReference>
<evidence type="ECO:0000313" key="2">
    <source>
        <dbReference type="EMBL" id="REL27727.1"/>
    </source>
</evidence>
<dbReference type="Proteomes" id="UP000256478">
    <property type="component" value="Unassembled WGS sequence"/>
</dbReference>
<dbReference type="EMBL" id="QUOU01000001">
    <property type="protein sequence ID" value="REL27727.1"/>
    <property type="molecule type" value="Genomic_DNA"/>
</dbReference>
<protein>
    <recommendedName>
        <fullName evidence="4">PKD/Chitinase domain-containing protein</fullName>
    </recommendedName>
</protein>
<evidence type="ECO:0008006" key="4">
    <source>
        <dbReference type="Google" id="ProtNLM"/>
    </source>
</evidence>
<gene>
    <name evidence="2" type="ORF">DXX93_14950</name>
</gene>
<dbReference type="RefSeq" id="WP_116008797.1">
    <property type="nucleotide sequence ID" value="NZ_QUOU01000001.1"/>
</dbReference>
<evidence type="ECO:0000313" key="3">
    <source>
        <dbReference type="Proteomes" id="UP000256478"/>
    </source>
</evidence>
<dbReference type="PROSITE" id="PS00018">
    <property type="entry name" value="EF_HAND_1"/>
    <property type="match status" value="1"/>
</dbReference>
<organism evidence="2 3">
    <name type="scientific">Thalassotalea euphylliae</name>
    <dbReference type="NCBI Taxonomy" id="1655234"/>
    <lineage>
        <taxon>Bacteria</taxon>
        <taxon>Pseudomonadati</taxon>
        <taxon>Pseudomonadota</taxon>
        <taxon>Gammaproteobacteria</taxon>
        <taxon>Alteromonadales</taxon>
        <taxon>Colwelliaceae</taxon>
        <taxon>Thalassotalea</taxon>
    </lineage>
</organism>
<comment type="caution">
    <text evidence="2">The sequence shown here is derived from an EMBL/GenBank/DDBJ whole genome shotgun (WGS) entry which is preliminary data.</text>
</comment>
<evidence type="ECO:0000256" key="1">
    <source>
        <dbReference type="SAM" id="SignalP"/>
    </source>
</evidence>
<keyword evidence="1" id="KW-0732">Signal</keyword>
<feature type="chain" id="PRO_5017649872" description="PKD/Chitinase domain-containing protein" evidence="1">
    <location>
        <begin position="20"/>
        <end position="979"/>
    </location>
</feature>
<reference evidence="2 3" key="1">
    <citation type="submission" date="2018-08" db="EMBL/GenBank/DDBJ databases">
        <title>Thalassotalea euphylliae genome.</title>
        <authorList>
            <person name="Summers S."/>
            <person name="Rice S.A."/>
            <person name="Freckelton M.L."/>
            <person name="Nedved B.T."/>
            <person name="Hadfield M.G."/>
        </authorList>
    </citation>
    <scope>NUCLEOTIDE SEQUENCE [LARGE SCALE GENOMIC DNA]</scope>
    <source>
        <strain evidence="2 3">H1</strain>
    </source>
</reference>